<organism evidence="2 3">
    <name type="scientific">Ramlibacter aurantiacus</name>
    <dbReference type="NCBI Taxonomy" id="2801330"/>
    <lineage>
        <taxon>Bacteria</taxon>
        <taxon>Pseudomonadati</taxon>
        <taxon>Pseudomonadota</taxon>
        <taxon>Betaproteobacteria</taxon>
        <taxon>Burkholderiales</taxon>
        <taxon>Comamonadaceae</taxon>
        <taxon>Ramlibacter</taxon>
    </lineage>
</organism>
<keyword evidence="1" id="KW-0472">Membrane</keyword>
<name>A0A936ZMS6_9BURK</name>
<protein>
    <submittedName>
        <fullName evidence="2">DUF3619 family protein</fullName>
    </submittedName>
</protein>
<keyword evidence="1" id="KW-1133">Transmembrane helix</keyword>
<dbReference type="Proteomes" id="UP000613011">
    <property type="component" value="Unassembled WGS sequence"/>
</dbReference>
<keyword evidence="3" id="KW-1185">Reference proteome</keyword>
<dbReference type="EMBL" id="JAEQNA010000002">
    <property type="protein sequence ID" value="MBL0420556.1"/>
    <property type="molecule type" value="Genomic_DNA"/>
</dbReference>
<dbReference type="InterPro" id="IPR022064">
    <property type="entry name" value="DUF3619"/>
</dbReference>
<sequence>MKTDHANRRDIAADAFGQRVAARLGEGIDALPYATAERLRAAREQALARRKRDDVRPLRVQQSAGADGRLGVGDRALGLWGRLVSAVPLLALVAGLVAIQLLQTDARARQVAEVDAALLTDELPPAAYTDPGFLAFLRREQ</sequence>
<proteinExistence type="predicted"/>
<reference evidence="2" key="1">
    <citation type="submission" date="2021-01" db="EMBL/GenBank/DDBJ databases">
        <title>Ramlibacter sp. strain AW1 16S ribosomal RNA gene Genome sequencing and assembly.</title>
        <authorList>
            <person name="Kang M."/>
        </authorList>
    </citation>
    <scope>NUCLEOTIDE SEQUENCE</scope>
    <source>
        <strain evidence="2">AW1</strain>
    </source>
</reference>
<evidence type="ECO:0000256" key="1">
    <source>
        <dbReference type="SAM" id="Phobius"/>
    </source>
</evidence>
<gene>
    <name evidence="2" type="ORF">JI739_09400</name>
</gene>
<dbReference type="Pfam" id="PF12279">
    <property type="entry name" value="DUF3619"/>
    <property type="match status" value="1"/>
</dbReference>
<keyword evidence="1" id="KW-0812">Transmembrane</keyword>
<comment type="caution">
    <text evidence="2">The sequence shown here is derived from an EMBL/GenBank/DDBJ whole genome shotgun (WGS) entry which is preliminary data.</text>
</comment>
<dbReference type="AlphaFoldDB" id="A0A936ZMS6"/>
<dbReference type="RefSeq" id="WP_201683624.1">
    <property type="nucleotide sequence ID" value="NZ_JAEQNA010000002.1"/>
</dbReference>
<accession>A0A936ZMS6</accession>
<feature type="transmembrane region" description="Helical" evidence="1">
    <location>
        <begin position="79"/>
        <end position="102"/>
    </location>
</feature>
<evidence type="ECO:0000313" key="3">
    <source>
        <dbReference type="Proteomes" id="UP000613011"/>
    </source>
</evidence>
<evidence type="ECO:0000313" key="2">
    <source>
        <dbReference type="EMBL" id="MBL0420556.1"/>
    </source>
</evidence>